<organism evidence="2 3">
    <name type="scientific">Emiliania huxleyi (strain CCMP1516)</name>
    <dbReference type="NCBI Taxonomy" id="280463"/>
    <lineage>
        <taxon>Eukaryota</taxon>
        <taxon>Haptista</taxon>
        <taxon>Haptophyta</taxon>
        <taxon>Prymnesiophyceae</taxon>
        <taxon>Isochrysidales</taxon>
        <taxon>Noelaerhabdaceae</taxon>
        <taxon>Emiliania</taxon>
    </lineage>
</organism>
<keyword evidence="3" id="KW-1185">Reference proteome</keyword>
<keyword evidence="1" id="KW-0732">Signal</keyword>
<dbReference type="HOGENOM" id="CLU_1345370_0_0_1"/>
<feature type="signal peptide" evidence="1">
    <location>
        <begin position="1"/>
        <end position="21"/>
    </location>
</feature>
<protein>
    <submittedName>
        <fullName evidence="2">Uncharacterized protein</fullName>
    </submittedName>
</protein>
<sequence length="204" mass="21796">MLAYAASLLLSSAVTTPLCTLCPPMVPHLTRPNAKVLHLVAGGEARSSLATATQDSVELAVCTAAVEPTARAFFGRHHVLAALEQWELALQNGDSGEEEAAAALKEILALPEREIAVVSDPRLLHHWTNAGQQPLAAQPHSLRLDPRLRPATPPAPGYAAEEALQALSDQPPLVGYPSPHMERMLRPPFEDGEFRIVVAVPPPS</sequence>
<reference evidence="2" key="2">
    <citation type="submission" date="2024-10" db="UniProtKB">
        <authorList>
            <consortium name="EnsemblProtists"/>
        </authorList>
    </citation>
    <scope>IDENTIFICATION</scope>
</reference>
<dbReference type="PaxDb" id="2903-EOD13900"/>
<reference evidence="3" key="1">
    <citation type="journal article" date="2013" name="Nature">
        <title>Pan genome of the phytoplankton Emiliania underpins its global distribution.</title>
        <authorList>
            <person name="Read B.A."/>
            <person name="Kegel J."/>
            <person name="Klute M.J."/>
            <person name="Kuo A."/>
            <person name="Lefebvre S.C."/>
            <person name="Maumus F."/>
            <person name="Mayer C."/>
            <person name="Miller J."/>
            <person name="Monier A."/>
            <person name="Salamov A."/>
            <person name="Young J."/>
            <person name="Aguilar M."/>
            <person name="Claverie J.M."/>
            <person name="Frickenhaus S."/>
            <person name="Gonzalez K."/>
            <person name="Herman E.K."/>
            <person name="Lin Y.C."/>
            <person name="Napier J."/>
            <person name="Ogata H."/>
            <person name="Sarno A.F."/>
            <person name="Shmutz J."/>
            <person name="Schroeder D."/>
            <person name="de Vargas C."/>
            <person name="Verret F."/>
            <person name="von Dassow P."/>
            <person name="Valentin K."/>
            <person name="Van de Peer Y."/>
            <person name="Wheeler G."/>
            <person name="Dacks J.B."/>
            <person name="Delwiche C.F."/>
            <person name="Dyhrman S.T."/>
            <person name="Glockner G."/>
            <person name="John U."/>
            <person name="Richards T."/>
            <person name="Worden A.Z."/>
            <person name="Zhang X."/>
            <person name="Grigoriev I.V."/>
            <person name="Allen A.E."/>
            <person name="Bidle K."/>
            <person name="Borodovsky M."/>
            <person name="Bowler C."/>
            <person name="Brownlee C."/>
            <person name="Cock J.M."/>
            <person name="Elias M."/>
            <person name="Gladyshev V.N."/>
            <person name="Groth M."/>
            <person name="Guda C."/>
            <person name="Hadaegh A."/>
            <person name="Iglesias-Rodriguez M.D."/>
            <person name="Jenkins J."/>
            <person name="Jones B.M."/>
            <person name="Lawson T."/>
            <person name="Leese F."/>
            <person name="Lindquist E."/>
            <person name="Lobanov A."/>
            <person name="Lomsadze A."/>
            <person name="Malik S.B."/>
            <person name="Marsh M.E."/>
            <person name="Mackinder L."/>
            <person name="Mock T."/>
            <person name="Mueller-Roeber B."/>
            <person name="Pagarete A."/>
            <person name="Parker M."/>
            <person name="Probert I."/>
            <person name="Quesneville H."/>
            <person name="Raines C."/>
            <person name="Rensing S.A."/>
            <person name="Riano-Pachon D.M."/>
            <person name="Richier S."/>
            <person name="Rokitta S."/>
            <person name="Shiraiwa Y."/>
            <person name="Soanes D.M."/>
            <person name="van der Giezen M."/>
            <person name="Wahlund T.M."/>
            <person name="Williams B."/>
            <person name="Wilson W."/>
            <person name="Wolfe G."/>
            <person name="Wurch L.L."/>
        </authorList>
    </citation>
    <scope>NUCLEOTIDE SEQUENCE</scope>
</reference>
<dbReference type="KEGG" id="ehx:EMIHUDRAFT_437065"/>
<evidence type="ECO:0000313" key="2">
    <source>
        <dbReference type="EnsemblProtists" id="EOD13900"/>
    </source>
</evidence>
<accession>A0A0D3IRL5</accession>
<evidence type="ECO:0000256" key="1">
    <source>
        <dbReference type="SAM" id="SignalP"/>
    </source>
</evidence>
<dbReference type="GeneID" id="17259926"/>
<name>A0A0D3IRL5_EMIH1</name>
<dbReference type="RefSeq" id="XP_005766329.1">
    <property type="nucleotide sequence ID" value="XM_005766272.1"/>
</dbReference>
<feature type="chain" id="PRO_5044262377" evidence="1">
    <location>
        <begin position="22"/>
        <end position="204"/>
    </location>
</feature>
<evidence type="ECO:0000313" key="3">
    <source>
        <dbReference type="Proteomes" id="UP000013827"/>
    </source>
</evidence>
<dbReference type="Proteomes" id="UP000013827">
    <property type="component" value="Unassembled WGS sequence"/>
</dbReference>
<dbReference type="AlphaFoldDB" id="A0A0D3IRL5"/>
<proteinExistence type="predicted"/>
<dbReference type="EnsemblProtists" id="EOD13900">
    <property type="protein sequence ID" value="EOD13900"/>
    <property type="gene ID" value="EMIHUDRAFT_437065"/>
</dbReference>